<accession>A0A8X6NF54</accession>
<comment type="caution">
    <text evidence="2">The sequence shown here is derived from an EMBL/GenBank/DDBJ whole genome shotgun (WGS) entry which is preliminary data.</text>
</comment>
<keyword evidence="3" id="KW-1185">Reference proteome</keyword>
<proteinExistence type="predicted"/>
<evidence type="ECO:0000313" key="3">
    <source>
        <dbReference type="Proteomes" id="UP000887013"/>
    </source>
</evidence>
<dbReference type="EMBL" id="BMAW01057356">
    <property type="protein sequence ID" value="GFT10287.1"/>
    <property type="molecule type" value="Genomic_DNA"/>
</dbReference>
<reference evidence="2" key="1">
    <citation type="submission" date="2020-08" db="EMBL/GenBank/DDBJ databases">
        <title>Multicomponent nature underlies the extraordinary mechanical properties of spider dragline silk.</title>
        <authorList>
            <person name="Kono N."/>
            <person name="Nakamura H."/>
            <person name="Mori M."/>
            <person name="Yoshida Y."/>
            <person name="Ohtoshi R."/>
            <person name="Malay A.D."/>
            <person name="Moran D.A.P."/>
            <person name="Tomita M."/>
            <person name="Numata K."/>
            <person name="Arakawa K."/>
        </authorList>
    </citation>
    <scope>NUCLEOTIDE SEQUENCE</scope>
</reference>
<evidence type="ECO:0000256" key="1">
    <source>
        <dbReference type="SAM" id="MobiDB-lite"/>
    </source>
</evidence>
<organism evidence="2 3">
    <name type="scientific">Nephila pilipes</name>
    <name type="common">Giant wood spider</name>
    <name type="synonym">Nephila maculata</name>
    <dbReference type="NCBI Taxonomy" id="299642"/>
    <lineage>
        <taxon>Eukaryota</taxon>
        <taxon>Metazoa</taxon>
        <taxon>Ecdysozoa</taxon>
        <taxon>Arthropoda</taxon>
        <taxon>Chelicerata</taxon>
        <taxon>Arachnida</taxon>
        <taxon>Araneae</taxon>
        <taxon>Araneomorphae</taxon>
        <taxon>Entelegynae</taxon>
        <taxon>Araneoidea</taxon>
        <taxon>Nephilidae</taxon>
        <taxon>Nephila</taxon>
    </lineage>
</organism>
<evidence type="ECO:0000313" key="2">
    <source>
        <dbReference type="EMBL" id="GFT10287.1"/>
    </source>
</evidence>
<dbReference type="Proteomes" id="UP000887013">
    <property type="component" value="Unassembled WGS sequence"/>
</dbReference>
<sequence>MCSEEHIKSPKHEHGVSLCSEEHVKGPKHKHDVNSLSDPIGLKGYPGNIHVHHGSIPATCSVVIIPRKYERKVEEMETRARELSACHGER</sequence>
<dbReference type="AlphaFoldDB" id="A0A8X6NF54"/>
<feature type="region of interest" description="Disordered" evidence="1">
    <location>
        <begin position="1"/>
        <end position="37"/>
    </location>
</feature>
<gene>
    <name evidence="2" type="ORF">NPIL_610111</name>
</gene>
<feature type="compositionally biased region" description="Basic and acidic residues" evidence="1">
    <location>
        <begin position="1"/>
        <end position="25"/>
    </location>
</feature>
<name>A0A8X6NF54_NEPPI</name>
<protein>
    <submittedName>
        <fullName evidence="2">Uncharacterized protein</fullName>
    </submittedName>
</protein>